<organism evidence="1 2">
    <name type="scientific">Faecalibacillus intestinalis</name>
    <dbReference type="NCBI Taxonomy" id="1982626"/>
    <lineage>
        <taxon>Bacteria</taxon>
        <taxon>Bacillati</taxon>
        <taxon>Bacillota</taxon>
        <taxon>Erysipelotrichia</taxon>
        <taxon>Erysipelotrichales</taxon>
        <taxon>Coprobacillaceae</taxon>
        <taxon>Faecalibacillus</taxon>
    </lineage>
</organism>
<dbReference type="PANTHER" id="PTHR37316">
    <property type="entry name" value="TEICHOIC ACID GLYCEROL-PHOSPHATE PRIMASE"/>
    <property type="match status" value="1"/>
</dbReference>
<dbReference type="GO" id="GO:0047355">
    <property type="term" value="F:CDP-glycerol glycerophosphotransferase activity"/>
    <property type="evidence" value="ECO:0007669"/>
    <property type="project" value="InterPro"/>
</dbReference>
<dbReference type="Proteomes" id="UP000240974">
    <property type="component" value="Unassembled WGS sequence"/>
</dbReference>
<dbReference type="Pfam" id="PF04464">
    <property type="entry name" value="Glyphos_transf"/>
    <property type="match status" value="1"/>
</dbReference>
<dbReference type="InterPro" id="IPR043148">
    <property type="entry name" value="TagF_C"/>
</dbReference>
<evidence type="ECO:0000313" key="2">
    <source>
        <dbReference type="Proteomes" id="UP000240974"/>
    </source>
</evidence>
<sequence length="381" mass="44904">MRKGLKDEGEHFENNIFNCLDYDVEKIDEFLEENNIYIVAKIHFEDNKLYKQDDFKLPKRLIFLNTEIMNEHLCTIYHIMDAFDGLITDYSSIYVDYLLLNKPIIFSCPDIEKYKEDRGFIVDDPTLLMPGAIVKTQAQLLKNLSLIIANHDTYKDKRKEMMPFFHNHLDGNSSKRLLEEILKIENISDSGKLVGQLFQKNISPLDQYITNELIAEIFFDEGNGFNEKNKLSKKYLLDQNNNNNTFTLELDVDKNIKMIRFDPDDIGRITIDRFEISLGVDKINNYTIIGGKKYNNKIIFSTIDPQILIPINVESKQKLTIYFNYDDLYVNDGELLEDTINDSESKDREIKSLKDELQMVYNSKSWKMTKWYRRLRDLIKN</sequence>
<keyword evidence="2" id="KW-1185">Reference proteome</keyword>
<dbReference type="GO" id="GO:0016020">
    <property type="term" value="C:membrane"/>
    <property type="evidence" value="ECO:0007669"/>
    <property type="project" value="InterPro"/>
</dbReference>
<name>A0A2T3G206_9FIRM</name>
<dbReference type="SUPFAM" id="SSF53756">
    <property type="entry name" value="UDP-Glycosyltransferase/glycogen phosphorylase"/>
    <property type="match status" value="1"/>
</dbReference>
<dbReference type="EMBL" id="PYLQ01000007">
    <property type="protein sequence ID" value="PST41532.1"/>
    <property type="molecule type" value="Genomic_DNA"/>
</dbReference>
<protein>
    <submittedName>
        <fullName evidence="1">Uncharacterized protein</fullName>
    </submittedName>
</protein>
<dbReference type="PANTHER" id="PTHR37316:SF3">
    <property type="entry name" value="TEICHOIC ACID GLYCEROL-PHOSPHATE TRANSFERASE"/>
    <property type="match status" value="1"/>
</dbReference>
<dbReference type="InterPro" id="IPR051612">
    <property type="entry name" value="Teichoic_Acid_Biosynth"/>
</dbReference>
<dbReference type="Gene3D" id="3.40.50.12580">
    <property type="match status" value="1"/>
</dbReference>
<dbReference type="InterPro" id="IPR007554">
    <property type="entry name" value="Glycerophosphate_synth"/>
</dbReference>
<dbReference type="AlphaFoldDB" id="A0A2T3G206"/>
<comment type="caution">
    <text evidence="1">The sequence shown here is derived from an EMBL/GenBank/DDBJ whole genome shotgun (WGS) entry which is preliminary data.</text>
</comment>
<evidence type="ECO:0000313" key="1">
    <source>
        <dbReference type="EMBL" id="PST41532.1"/>
    </source>
</evidence>
<accession>A0A2T3G206</accession>
<gene>
    <name evidence="1" type="ORF">C7U54_06905</name>
</gene>
<reference evidence="1 2" key="1">
    <citation type="journal article" date="2019" name="Int. J. Syst. Evol. Microbiol.">
        <title>Faecalibacillus intestinalis gen. nov., sp. nov. and Faecalibacillus faecis sp. nov., isolated from human faeces.</title>
        <authorList>
            <person name="Seo B."/>
            <person name="Jeon K."/>
            <person name="Baek I."/>
            <person name="Lee Y.M."/>
            <person name="Baek K."/>
            <person name="Ko G."/>
        </authorList>
    </citation>
    <scope>NUCLEOTIDE SEQUENCE [LARGE SCALE GENOMIC DNA]</scope>
    <source>
        <strain evidence="1 2">SNUG30099</strain>
    </source>
</reference>
<proteinExistence type="predicted"/>